<protein>
    <submittedName>
        <fullName evidence="1">Uncharacterized protein</fullName>
    </submittedName>
</protein>
<reference evidence="1 2" key="1">
    <citation type="submission" date="2020-08" db="EMBL/GenBank/DDBJ databases">
        <title>Genome Sequencing of Nocardia wallacei strain FMUON74 and assembly.</title>
        <authorList>
            <person name="Toyokawa M."/>
            <person name="Uesaka K."/>
        </authorList>
    </citation>
    <scope>NUCLEOTIDE SEQUENCE [LARGE SCALE GENOMIC DNA]</scope>
    <source>
        <strain evidence="1 2">FMUON74</strain>
    </source>
</reference>
<dbReference type="SUPFAM" id="SSF75005">
    <property type="entry name" value="Arabinanase/levansucrase/invertase"/>
    <property type="match status" value="1"/>
</dbReference>
<evidence type="ECO:0000313" key="1">
    <source>
        <dbReference type="EMBL" id="BCK54686.1"/>
    </source>
</evidence>
<proteinExistence type="predicted"/>
<keyword evidence="2" id="KW-1185">Reference proteome</keyword>
<accession>A0A7G1KJG3</accession>
<evidence type="ECO:0000313" key="2">
    <source>
        <dbReference type="Proteomes" id="UP000516173"/>
    </source>
</evidence>
<dbReference type="AlphaFoldDB" id="A0A7G1KJG3"/>
<dbReference type="Proteomes" id="UP000516173">
    <property type="component" value="Chromosome"/>
</dbReference>
<dbReference type="GeneID" id="80347014"/>
<gene>
    <name evidence="1" type="ORF">NWFMUON74_24580</name>
</gene>
<name>A0A7G1KJG3_9NOCA</name>
<dbReference type="RefSeq" id="WP_187687908.1">
    <property type="nucleotide sequence ID" value="NZ_AP023396.1"/>
</dbReference>
<dbReference type="KEGG" id="nwl:NWFMUON74_24580"/>
<sequence length="292" mass="31860">MFTGRTSWPSHRPLAAPALAEYKNRLVLVWSTRDGTMYMASGMETDGVVDAKPLPADTSLQRPSLAAHPDDGRLYLGYTRTDGRIWLAWSDNGVDYNDRRPWLQPPIGGPAIVSDNVTFWLGYTEQGSQAVQVVQSQNPTFFETYVSPTPTEYSVDTPALLLHPSRGGLLAWTSVDVAGRHLNARFLGIGAPPTLGIFSDTLIGGPNLFTIGGRSVAGYTGRNTNIYMVFDIDNLDEARSERWKFADTSPWPPAVATVDGTTYVAWFSTGGDNDLNFADLGSMPTIYRGDSG</sequence>
<organism evidence="1 2">
    <name type="scientific">Nocardia wallacei</name>
    <dbReference type="NCBI Taxonomy" id="480035"/>
    <lineage>
        <taxon>Bacteria</taxon>
        <taxon>Bacillati</taxon>
        <taxon>Actinomycetota</taxon>
        <taxon>Actinomycetes</taxon>
        <taxon>Mycobacteriales</taxon>
        <taxon>Nocardiaceae</taxon>
        <taxon>Nocardia</taxon>
    </lineage>
</organism>
<dbReference type="InterPro" id="IPR023296">
    <property type="entry name" value="Glyco_hydro_beta-prop_sf"/>
</dbReference>
<dbReference type="EMBL" id="AP023396">
    <property type="protein sequence ID" value="BCK54686.1"/>
    <property type="molecule type" value="Genomic_DNA"/>
</dbReference>